<dbReference type="Pfam" id="PF08281">
    <property type="entry name" value="Sigma70_r4_2"/>
    <property type="match status" value="1"/>
</dbReference>
<keyword evidence="4" id="KW-0238">DNA-binding</keyword>
<keyword evidence="5" id="KW-0804">Transcription</keyword>
<dbReference type="InterPro" id="IPR007627">
    <property type="entry name" value="RNA_pol_sigma70_r2"/>
</dbReference>
<keyword evidence="3" id="KW-0731">Sigma factor</keyword>
<dbReference type="InterPro" id="IPR013325">
    <property type="entry name" value="RNA_pol_sigma_r2"/>
</dbReference>
<dbReference type="SUPFAM" id="SSF88946">
    <property type="entry name" value="Sigma2 domain of RNA polymerase sigma factors"/>
    <property type="match status" value="1"/>
</dbReference>
<evidence type="ECO:0000256" key="5">
    <source>
        <dbReference type="ARBA" id="ARBA00023163"/>
    </source>
</evidence>
<feature type="domain" description="RNA polymerase sigma-70 region 2" evidence="6">
    <location>
        <begin position="10"/>
        <end position="74"/>
    </location>
</feature>
<evidence type="ECO:0000256" key="1">
    <source>
        <dbReference type="ARBA" id="ARBA00010641"/>
    </source>
</evidence>
<organism evidence="8 9">
    <name type="scientific">Kineosporia babensis</name>
    <dbReference type="NCBI Taxonomy" id="499548"/>
    <lineage>
        <taxon>Bacteria</taxon>
        <taxon>Bacillati</taxon>
        <taxon>Actinomycetota</taxon>
        <taxon>Actinomycetes</taxon>
        <taxon>Kineosporiales</taxon>
        <taxon>Kineosporiaceae</taxon>
        <taxon>Kineosporia</taxon>
    </lineage>
</organism>
<gene>
    <name evidence="8" type="ORF">LR394_13755</name>
</gene>
<dbReference type="InterPro" id="IPR013324">
    <property type="entry name" value="RNA_pol_sigma_r3/r4-like"/>
</dbReference>
<dbReference type="EMBL" id="JAJOMB010000006">
    <property type="protein sequence ID" value="MCD5311971.1"/>
    <property type="molecule type" value="Genomic_DNA"/>
</dbReference>
<evidence type="ECO:0000256" key="2">
    <source>
        <dbReference type="ARBA" id="ARBA00023015"/>
    </source>
</evidence>
<evidence type="ECO:0000256" key="4">
    <source>
        <dbReference type="ARBA" id="ARBA00023125"/>
    </source>
</evidence>
<accession>A0A9X1NDX3</accession>
<evidence type="ECO:0000313" key="8">
    <source>
        <dbReference type="EMBL" id="MCD5311971.1"/>
    </source>
</evidence>
<dbReference type="RefSeq" id="WP_231441713.1">
    <property type="nucleotide sequence ID" value="NZ_JAJOMB010000006.1"/>
</dbReference>
<dbReference type="GO" id="GO:0016987">
    <property type="term" value="F:sigma factor activity"/>
    <property type="evidence" value="ECO:0007669"/>
    <property type="project" value="UniProtKB-KW"/>
</dbReference>
<dbReference type="GO" id="GO:0003677">
    <property type="term" value="F:DNA binding"/>
    <property type="evidence" value="ECO:0007669"/>
    <property type="project" value="UniProtKB-KW"/>
</dbReference>
<dbReference type="PANTHER" id="PTHR43133">
    <property type="entry name" value="RNA POLYMERASE ECF-TYPE SIGMA FACTO"/>
    <property type="match status" value="1"/>
</dbReference>
<dbReference type="InterPro" id="IPR013249">
    <property type="entry name" value="RNA_pol_sigma70_r4_t2"/>
</dbReference>
<evidence type="ECO:0000313" key="9">
    <source>
        <dbReference type="Proteomes" id="UP001138997"/>
    </source>
</evidence>
<dbReference type="SUPFAM" id="SSF88659">
    <property type="entry name" value="Sigma3 and sigma4 domains of RNA polymerase sigma factors"/>
    <property type="match status" value="1"/>
</dbReference>
<feature type="domain" description="RNA polymerase sigma factor 70 region 4 type 2" evidence="7">
    <location>
        <begin position="103"/>
        <end position="153"/>
    </location>
</feature>
<reference evidence="8" key="1">
    <citation type="submission" date="2021-11" db="EMBL/GenBank/DDBJ databases">
        <title>Streptomyces corallinus and Kineosporia corallina sp. nov., two new coral-derived marine actinobacteria.</title>
        <authorList>
            <person name="Buangrab K."/>
            <person name="Sutthacheep M."/>
            <person name="Yeemin T."/>
            <person name="Harunari E."/>
            <person name="Igarashi Y."/>
            <person name="Sripreechasak P."/>
            <person name="Kanchanasin P."/>
            <person name="Tanasupawat S."/>
            <person name="Phongsopitanun W."/>
        </authorList>
    </citation>
    <scope>NUCLEOTIDE SEQUENCE</scope>
    <source>
        <strain evidence="8">JCM 31032</strain>
    </source>
</reference>
<evidence type="ECO:0000259" key="7">
    <source>
        <dbReference type="Pfam" id="PF08281"/>
    </source>
</evidence>
<dbReference type="Gene3D" id="1.10.10.10">
    <property type="entry name" value="Winged helix-like DNA-binding domain superfamily/Winged helix DNA-binding domain"/>
    <property type="match status" value="1"/>
</dbReference>
<dbReference type="AlphaFoldDB" id="A0A9X1NDX3"/>
<dbReference type="CDD" id="cd06171">
    <property type="entry name" value="Sigma70_r4"/>
    <property type="match status" value="1"/>
</dbReference>
<dbReference type="InterPro" id="IPR036388">
    <property type="entry name" value="WH-like_DNA-bd_sf"/>
</dbReference>
<comment type="caution">
    <text evidence="8">The sequence shown here is derived from an EMBL/GenBank/DDBJ whole genome shotgun (WGS) entry which is preliminary data.</text>
</comment>
<dbReference type="Gene3D" id="1.10.1740.10">
    <property type="match status" value="1"/>
</dbReference>
<evidence type="ECO:0000259" key="6">
    <source>
        <dbReference type="Pfam" id="PF04542"/>
    </source>
</evidence>
<dbReference type="InterPro" id="IPR014284">
    <property type="entry name" value="RNA_pol_sigma-70_dom"/>
</dbReference>
<sequence>MGDQDDFEELFQRHYPKVLAYASRRTEASRAHDVVAQTFTAAWLHFDRLPPEPLPWLYRTAANHLANENRSSRRQERLAARLRGRRSTPVPDPAVQVVEDDHLRAALRALDPVGREALLLISWEELDYADAAAAMGCSVATFRVRVHRARRKLEQLLAMDPIGQEAADLAVTPTIPAHPGGASDA</sequence>
<keyword evidence="2" id="KW-0805">Transcription regulation</keyword>
<keyword evidence="9" id="KW-1185">Reference proteome</keyword>
<dbReference type="NCBIfam" id="TIGR02937">
    <property type="entry name" value="sigma70-ECF"/>
    <property type="match status" value="1"/>
</dbReference>
<comment type="similarity">
    <text evidence="1">Belongs to the sigma-70 factor family. ECF subfamily.</text>
</comment>
<dbReference type="Pfam" id="PF04542">
    <property type="entry name" value="Sigma70_r2"/>
    <property type="match status" value="1"/>
</dbReference>
<protein>
    <submittedName>
        <fullName evidence="8">RNA polymerase sigma factor</fullName>
    </submittedName>
</protein>
<dbReference type="PANTHER" id="PTHR43133:SF8">
    <property type="entry name" value="RNA POLYMERASE SIGMA FACTOR HI_1459-RELATED"/>
    <property type="match status" value="1"/>
</dbReference>
<dbReference type="GO" id="GO:0006352">
    <property type="term" value="P:DNA-templated transcription initiation"/>
    <property type="evidence" value="ECO:0007669"/>
    <property type="project" value="InterPro"/>
</dbReference>
<dbReference type="Proteomes" id="UP001138997">
    <property type="component" value="Unassembled WGS sequence"/>
</dbReference>
<name>A0A9X1NDX3_9ACTN</name>
<proteinExistence type="inferred from homology"/>
<evidence type="ECO:0000256" key="3">
    <source>
        <dbReference type="ARBA" id="ARBA00023082"/>
    </source>
</evidence>
<dbReference type="InterPro" id="IPR039425">
    <property type="entry name" value="RNA_pol_sigma-70-like"/>
</dbReference>